<sequence>MGARDDLCPSSERRVWVKTRSQRKRARRLSVEQAKDQERRSIKNNGFPLDHIYNSLPNMDPQLEKLLHESLQAIGRRLLTHRQSEAPRKFRPT</sequence>
<comment type="caution">
    <text evidence="2">The sequence shown here is derived from an EMBL/GenBank/DDBJ whole genome shotgun (WGS) entry which is preliminary data.</text>
</comment>
<name>A0A4U8VA89_STECR</name>
<proteinExistence type="predicted"/>
<evidence type="ECO:0000256" key="1">
    <source>
        <dbReference type="SAM" id="MobiDB-lite"/>
    </source>
</evidence>
<dbReference type="EMBL" id="AZBU02000001">
    <property type="protein sequence ID" value="TMS39988.1"/>
    <property type="molecule type" value="Genomic_DNA"/>
</dbReference>
<accession>A0A4U8VA89</accession>
<evidence type="ECO:0000313" key="2">
    <source>
        <dbReference type="EMBL" id="TMS39988.1"/>
    </source>
</evidence>
<reference evidence="2" key="3">
    <citation type="journal article" date="2019" name="G3 (Bethesda)">
        <title>Hybrid Assembly of the Genome of the Entomopathogenic Nematode Steinernema carpocapsae Identifies the X-Chromosome.</title>
        <authorList>
            <person name="Serra L."/>
            <person name="Macchietto M."/>
            <person name="Macias-Munoz A."/>
            <person name="McGill C.J."/>
            <person name="Rodriguez I.M."/>
            <person name="Rodriguez B."/>
            <person name="Murad R."/>
            <person name="Mortazavi A."/>
        </authorList>
    </citation>
    <scope>NUCLEOTIDE SEQUENCE [LARGE SCALE GENOMIC DNA]</scope>
    <source>
        <strain evidence="2">ALL</strain>
    </source>
</reference>
<gene>
    <name evidence="2" type="ORF">L596_006431</name>
</gene>
<feature type="compositionally biased region" description="Basic residues" evidence="1">
    <location>
        <begin position="16"/>
        <end position="28"/>
    </location>
</feature>
<dbReference type="AlphaFoldDB" id="A0A4U8VA89"/>
<organism evidence="2">
    <name type="scientific">Steinernema carpocapsae</name>
    <name type="common">Entomopathogenic nematode</name>
    <dbReference type="NCBI Taxonomy" id="34508"/>
    <lineage>
        <taxon>Eukaryota</taxon>
        <taxon>Metazoa</taxon>
        <taxon>Ecdysozoa</taxon>
        <taxon>Nematoda</taxon>
        <taxon>Chromadorea</taxon>
        <taxon>Rhabditida</taxon>
        <taxon>Tylenchina</taxon>
        <taxon>Panagrolaimomorpha</taxon>
        <taxon>Strongyloidoidea</taxon>
        <taxon>Steinernematidae</taxon>
        <taxon>Steinernema</taxon>
    </lineage>
</organism>
<reference evidence="2" key="2">
    <citation type="journal article" date="2015" name="Genome Biol.">
        <title>Comparative genomics of Steinernema reveals deeply conserved gene regulatory networks.</title>
        <authorList>
            <person name="Dillman A.R."/>
            <person name="Macchietto M."/>
            <person name="Porter C.F."/>
            <person name="Rogers A."/>
            <person name="Williams B."/>
            <person name="Antoshechkin I."/>
            <person name="Lee M.M."/>
            <person name="Goodwin Z."/>
            <person name="Lu X."/>
            <person name="Lewis E.E."/>
            <person name="Goodrich-Blair H."/>
            <person name="Stock S.P."/>
            <person name="Adams B.J."/>
            <person name="Sternberg P.W."/>
            <person name="Mortazavi A."/>
        </authorList>
    </citation>
    <scope>NUCLEOTIDE SEQUENCE [LARGE SCALE GENOMIC DNA]</scope>
    <source>
        <strain evidence="2">ALL</strain>
    </source>
</reference>
<feature type="compositionally biased region" description="Basic and acidic residues" evidence="1">
    <location>
        <begin position="29"/>
        <end position="41"/>
    </location>
</feature>
<reference evidence="2" key="1">
    <citation type="submission" date="2013-11" db="EMBL/GenBank/DDBJ databases">
        <authorList>
            <person name="Sternberg P."/>
            <person name="Dillman A."/>
            <person name="Macchietto M."/>
        </authorList>
    </citation>
    <scope>NUCLEOTIDE SEQUENCE</scope>
    <source>
        <strain evidence="2">ALL</strain>
    </source>
</reference>
<protein>
    <submittedName>
        <fullName evidence="2">Uncharacterized protein</fullName>
    </submittedName>
</protein>
<feature type="region of interest" description="Disordered" evidence="1">
    <location>
        <begin position="15"/>
        <end position="45"/>
    </location>
</feature>